<dbReference type="Proteomes" id="UP001412067">
    <property type="component" value="Unassembled WGS sequence"/>
</dbReference>
<dbReference type="EMBL" id="JBBWWR010000005">
    <property type="protein sequence ID" value="KAK8966973.1"/>
    <property type="molecule type" value="Genomic_DNA"/>
</dbReference>
<evidence type="ECO:0000313" key="2">
    <source>
        <dbReference type="Proteomes" id="UP001412067"/>
    </source>
</evidence>
<proteinExistence type="predicted"/>
<accession>A0ABR2MS57</accession>
<name>A0ABR2MS57_9ASPA</name>
<evidence type="ECO:0000313" key="1">
    <source>
        <dbReference type="EMBL" id="KAK8966973.1"/>
    </source>
</evidence>
<keyword evidence="2" id="KW-1185">Reference proteome</keyword>
<protein>
    <submittedName>
        <fullName evidence="1">Uncharacterized protein</fullName>
    </submittedName>
</protein>
<sequence length="60" mass="6657">MLILELGICIIPLTLILAPCRRLVILVRDLQRVHRSLVRGGAMAPVILNVLSEAQYHGPM</sequence>
<reference evidence="1 2" key="1">
    <citation type="journal article" date="2022" name="Nat. Plants">
        <title>Genomes of leafy and leafless Platanthera orchids illuminate the evolution of mycoheterotrophy.</title>
        <authorList>
            <person name="Li M.H."/>
            <person name="Liu K.W."/>
            <person name="Li Z."/>
            <person name="Lu H.C."/>
            <person name="Ye Q.L."/>
            <person name="Zhang D."/>
            <person name="Wang J.Y."/>
            <person name="Li Y.F."/>
            <person name="Zhong Z.M."/>
            <person name="Liu X."/>
            <person name="Yu X."/>
            <person name="Liu D.K."/>
            <person name="Tu X.D."/>
            <person name="Liu B."/>
            <person name="Hao Y."/>
            <person name="Liao X.Y."/>
            <person name="Jiang Y.T."/>
            <person name="Sun W.H."/>
            <person name="Chen J."/>
            <person name="Chen Y.Q."/>
            <person name="Ai Y."/>
            <person name="Zhai J.W."/>
            <person name="Wu S.S."/>
            <person name="Zhou Z."/>
            <person name="Hsiao Y.Y."/>
            <person name="Wu W.L."/>
            <person name="Chen Y.Y."/>
            <person name="Lin Y.F."/>
            <person name="Hsu J.L."/>
            <person name="Li C.Y."/>
            <person name="Wang Z.W."/>
            <person name="Zhao X."/>
            <person name="Zhong W.Y."/>
            <person name="Ma X.K."/>
            <person name="Ma L."/>
            <person name="Huang J."/>
            <person name="Chen G.Z."/>
            <person name="Huang M.Z."/>
            <person name="Huang L."/>
            <person name="Peng D.H."/>
            <person name="Luo Y.B."/>
            <person name="Zou S.Q."/>
            <person name="Chen S.P."/>
            <person name="Lan S."/>
            <person name="Tsai W.C."/>
            <person name="Van de Peer Y."/>
            <person name="Liu Z.J."/>
        </authorList>
    </citation>
    <scope>NUCLEOTIDE SEQUENCE [LARGE SCALE GENOMIC DNA]</scope>
    <source>
        <strain evidence="1">Lor288</strain>
    </source>
</reference>
<comment type="caution">
    <text evidence="1">The sequence shown here is derived from an EMBL/GenBank/DDBJ whole genome shotgun (WGS) entry which is preliminary data.</text>
</comment>
<gene>
    <name evidence="1" type="ORF">KSP40_PGU010558</name>
</gene>
<organism evidence="1 2">
    <name type="scientific">Platanthera guangdongensis</name>
    <dbReference type="NCBI Taxonomy" id="2320717"/>
    <lineage>
        <taxon>Eukaryota</taxon>
        <taxon>Viridiplantae</taxon>
        <taxon>Streptophyta</taxon>
        <taxon>Embryophyta</taxon>
        <taxon>Tracheophyta</taxon>
        <taxon>Spermatophyta</taxon>
        <taxon>Magnoliopsida</taxon>
        <taxon>Liliopsida</taxon>
        <taxon>Asparagales</taxon>
        <taxon>Orchidaceae</taxon>
        <taxon>Orchidoideae</taxon>
        <taxon>Orchideae</taxon>
        <taxon>Orchidinae</taxon>
        <taxon>Platanthera</taxon>
    </lineage>
</organism>